<dbReference type="EMBL" id="CP157675">
    <property type="protein sequence ID" value="XBP69777.1"/>
    <property type="molecule type" value="Genomic_DNA"/>
</dbReference>
<dbReference type="RefSeq" id="WP_349278634.1">
    <property type="nucleotide sequence ID" value="NZ_CBCSCU010000016.1"/>
</dbReference>
<feature type="domain" description="DUF4136" evidence="1">
    <location>
        <begin position="47"/>
        <end position="193"/>
    </location>
</feature>
<dbReference type="AlphaFoldDB" id="A0AAU7LQ31"/>
<organism evidence="2">
    <name type="scientific">Polaromonas hydrogenivorans</name>
    <dbReference type="NCBI Taxonomy" id="335476"/>
    <lineage>
        <taxon>Bacteria</taxon>
        <taxon>Pseudomonadati</taxon>
        <taxon>Pseudomonadota</taxon>
        <taxon>Betaproteobacteria</taxon>
        <taxon>Burkholderiales</taxon>
        <taxon>Comamonadaceae</taxon>
        <taxon>Polaromonas</taxon>
    </lineage>
</organism>
<name>A0AAU7LQ31_9BURK</name>
<evidence type="ECO:0000259" key="1">
    <source>
        <dbReference type="Pfam" id="PF13590"/>
    </source>
</evidence>
<dbReference type="PROSITE" id="PS51257">
    <property type="entry name" value="PROKAR_LIPOPROTEIN"/>
    <property type="match status" value="1"/>
</dbReference>
<gene>
    <name evidence="2" type="ORF">ABLV49_18125</name>
</gene>
<accession>A0AAU7LQ31</accession>
<evidence type="ECO:0000313" key="2">
    <source>
        <dbReference type="EMBL" id="XBP69777.1"/>
    </source>
</evidence>
<proteinExistence type="predicted"/>
<protein>
    <submittedName>
        <fullName evidence="2">DUF4136 domain-containing protein</fullName>
    </submittedName>
</protein>
<sequence length="208" mass="22492">MKRALTAIFSIAFMGLFMAGCSGLRVVETDVTAFYHWSVAPPAPGTAYRFERLPSQQIIGAQHDAIEGLARTALARVGMELNPAAPRYSVQVRVSTLVIERPPYDGSGYDGFGFATPGVFLGGGNRGAAFGMSFPVYPMGFSDPYYRRELTLLVRDLTTSQVVFETRAVNDGIQNETLAVLSAMLDAALQGFPQPPAGPRRITAQIPR</sequence>
<dbReference type="Pfam" id="PF13590">
    <property type="entry name" value="DUF4136"/>
    <property type="match status" value="1"/>
</dbReference>
<reference evidence="2" key="1">
    <citation type="submission" date="2024-05" db="EMBL/GenBank/DDBJ databases">
        <authorList>
            <person name="Bunk B."/>
            <person name="Swiderski J."/>
            <person name="Sproer C."/>
            <person name="Thiel V."/>
        </authorList>
    </citation>
    <scope>NUCLEOTIDE SEQUENCE</scope>
    <source>
        <strain evidence="2">DSM 17735</strain>
    </source>
</reference>
<dbReference type="InterPro" id="IPR025411">
    <property type="entry name" value="DUF4136"/>
</dbReference>